<evidence type="ECO:0000313" key="1">
    <source>
        <dbReference type="EMBL" id="MDI6450268.1"/>
    </source>
</evidence>
<proteinExistence type="predicted"/>
<protein>
    <recommendedName>
        <fullName evidence="3">Transposase</fullName>
    </recommendedName>
</protein>
<gene>
    <name evidence="1" type="ORF">QJ522_14505</name>
</gene>
<evidence type="ECO:0000313" key="2">
    <source>
        <dbReference type="Proteomes" id="UP001431776"/>
    </source>
</evidence>
<comment type="caution">
    <text evidence="1">The sequence shown here is derived from an EMBL/GenBank/DDBJ whole genome shotgun (WGS) entry which is preliminary data.</text>
</comment>
<accession>A0AAW6U504</accession>
<dbReference type="Proteomes" id="UP001431776">
    <property type="component" value="Unassembled WGS sequence"/>
</dbReference>
<organism evidence="1 2">
    <name type="scientific">Anaerobaca lacustris</name>
    <dbReference type="NCBI Taxonomy" id="3044600"/>
    <lineage>
        <taxon>Bacteria</taxon>
        <taxon>Pseudomonadati</taxon>
        <taxon>Planctomycetota</taxon>
        <taxon>Phycisphaerae</taxon>
        <taxon>Sedimentisphaerales</taxon>
        <taxon>Anaerobacaceae</taxon>
        <taxon>Anaerobaca</taxon>
    </lineage>
</organism>
<reference evidence="1" key="1">
    <citation type="submission" date="2023-05" db="EMBL/GenBank/DDBJ databases">
        <title>Anaerotaeda fermentans gen. nov., sp. nov., a novel anaerobic planctomycete of the new family within the order Sedimentisphaerales isolated from Taman Peninsula, Russia.</title>
        <authorList>
            <person name="Khomyakova M.A."/>
            <person name="Merkel A.Y."/>
            <person name="Slobodkin A.I."/>
        </authorList>
    </citation>
    <scope>NUCLEOTIDE SEQUENCE</scope>
    <source>
        <strain evidence="1">M17dextr</strain>
    </source>
</reference>
<name>A0AAW6U504_9BACT</name>
<sequence>MNARQVRIEIFKKMSPAEKLKLSMRLYWSARRLKASWLRQQHPDWTEEQVQHKVTEIFRNART</sequence>
<dbReference type="InterPro" id="IPR044054">
    <property type="entry name" value="Rv0078B"/>
</dbReference>
<dbReference type="Pfam" id="PF18993">
    <property type="entry name" value="Rv0078B"/>
    <property type="match status" value="1"/>
</dbReference>
<evidence type="ECO:0008006" key="3">
    <source>
        <dbReference type="Google" id="ProtNLM"/>
    </source>
</evidence>
<dbReference type="AlphaFoldDB" id="A0AAW6U504"/>
<dbReference type="RefSeq" id="WP_349245678.1">
    <property type="nucleotide sequence ID" value="NZ_JASCXX010000018.1"/>
</dbReference>
<keyword evidence="2" id="KW-1185">Reference proteome</keyword>
<dbReference type="EMBL" id="JASCXX010000018">
    <property type="protein sequence ID" value="MDI6450268.1"/>
    <property type="molecule type" value="Genomic_DNA"/>
</dbReference>